<feature type="transmembrane region" description="Helical" evidence="5">
    <location>
        <begin position="164"/>
        <end position="182"/>
    </location>
</feature>
<evidence type="ECO:0000259" key="6">
    <source>
        <dbReference type="Pfam" id="PF00892"/>
    </source>
</evidence>
<evidence type="ECO:0000256" key="4">
    <source>
        <dbReference type="ARBA" id="ARBA00023136"/>
    </source>
</evidence>
<sequence>MKAMLARARGLRERARQMSPAMQSLCWALAAGIQFSLLNTIARKMTLELPPMQAQFLRYLMGLLVMLPLVWRAGMRAFTPNGLGGQLWRGVVHTAGLMLWFSALPHIPLATMTALGFTTPIFIMVGAAWLLHEKISGARWVAALIGFSGVLVVVAPRLTLDGGFYTLVMLASSPVFAASFLITKALTKRDNSEVIVVWQSITVSLFTLPLALYQWQWPTPVQWMWFAIAGVFGSAGHYSLTQSYRMADISATQSVRFLDLIWASLLGLMVFGDVPSEWSLAGGLIIFASTFWITRREARPKR</sequence>
<dbReference type="Proteomes" id="UP000532440">
    <property type="component" value="Unassembled WGS sequence"/>
</dbReference>
<evidence type="ECO:0000313" key="8">
    <source>
        <dbReference type="Proteomes" id="UP000532440"/>
    </source>
</evidence>
<proteinExistence type="predicted"/>
<keyword evidence="4 5" id="KW-0472">Membrane</keyword>
<name>A0A7W8HDU0_9BURK</name>
<evidence type="ECO:0000256" key="5">
    <source>
        <dbReference type="SAM" id="Phobius"/>
    </source>
</evidence>
<keyword evidence="3 5" id="KW-1133">Transmembrane helix</keyword>
<feature type="transmembrane region" description="Helical" evidence="5">
    <location>
        <begin position="278"/>
        <end position="294"/>
    </location>
</feature>
<accession>A0A7W8HDU0</accession>
<reference evidence="7 8" key="1">
    <citation type="submission" date="2020-08" db="EMBL/GenBank/DDBJ databases">
        <title>Genomic Encyclopedia of Type Strains, Phase IV (KMG-IV): sequencing the most valuable type-strain genomes for metagenomic binning, comparative biology and taxonomic classification.</title>
        <authorList>
            <person name="Goeker M."/>
        </authorList>
    </citation>
    <scope>NUCLEOTIDE SEQUENCE [LARGE SCALE GENOMIC DNA]</scope>
    <source>
        <strain evidence="7 8">DSM 29781</strain>
    </source>
</reference>
<keyword evidence="2 5" id="KW-0812">Transmembrane</keyword>
<dbReference type="PANTHER" id="PTHR22911:SF6">
    <property type="entry name" value="SOLUTE CARRIER FAMILY 35 MEMBER G1"/>
    <property type="match status" value="1"/>
</dbReference>
<feature type="domain" description="EamA" evidence="6">
    <location>
        <begin position="25"/>
        <end position="154"/>
    </location>
</feature>
<comment type="subcellular location">
    <subcellularLocation>
        <location evidence="1">Membrane</location>
        <topology evidence="1">Multi-pass membrane protein</topology>
    </subcellularLocation>
</comment>
<dbReference type="Pfam" id="PF00892">
    <property type="entry name" value="EamA"/>
    <property type="match status" value="2"/>
</dbReference>
<feature type="transmembrane region" description="Helical" evidence="5">
    <location>
        <begin position="221"/>
        <end position="241"/>
    </location>
</feature>
<comment type="caution">
    <text evidence="7">The sequence shown here is derived from an EMBL/GenBank/DDBJ whole genome shotgun (WGS) entry which is preliminary data.</text>
</comment>
<dbReference type="InterPro" id="IPR000620">
    <property type="entry name" value="EamA_dom"/>
</dbReference>
<evidence type="ECO:0000313" key="7">
    <source>
        <dbReference type="EMBL" id="MBB5270121.1"/>
    </source>
</evidence>
<gene>
    <name evidence="7" type="ORF">HNQ70_000105</name>
</gene>
<feature type="transmembrane region" description="Helical" evidence="5">
    <location>
        <begin position="86"/>
        <end position="103"/>
    </location>
</feature>
<dbReference type="PANTHER" id="PTHR22911">
    <property type="entry name" value="ACYL-MALONYL CONDENSING ENZYME-RELATED"/>
    <property type="match status" value="1"/>
</dbReference>
<feature type="transmembrane region" description="Helical" evidence="5">
    <location>
        <begin position="253"/>
        <end position="272"/>
    </location>
</feature>
<dbReference type="SUPFAM" id="SSF103481">
    <property type="entry name" value="Multidrug resistance efflux transporter EmrE"/>
    <property type="match status" value="2"/>
</dbReference>
<dbReference type="GO" id="GO:0016020">
    <property type="term" value="C:membrane"/>
    <property type="evidence" value="ECO:0007669"/>
    <property type="project" value="UniProtKB-SubCell"/>
</dbReference>
<dbReference type="AlphaFoldDB" id="A0A7W8HDU0"/>
<evidence type="ECO:0000256" key="2">
    <source>
        <dbReference type="ARBA" id="ARBA00022692"/>
    </source>
</evidence>
<feature type="domain" description="EamA" evidence="6">
    <location>
        <begin position="167"/>
        <end position="294"/>
    </location>
</feature>
<evidence type="ECO:0000256" key="3">
    <source>
        <dbReference type="ARBA" id="ARBA00022989"/>
    </source>
</evidence>
<feature type="transmembrane region" description="Helical" evidence="5">
    <location>
        <begin position="109"/>
        <end position="131"/>
    </location>
</feature>
<dbReference type="RefSeq" id="WP_183963258.1">
    <property type="nucleotide sequence ID" value="NZ_BAABEW010000003.1"/>
</dbReference>
<evidence type="ECO:0000256" key="1">
    <source>
        <dbReference type="ARBA" id="ARBA00004141"/>
    </source>
</evidence>
<dbReference type="EMBL" id="JACHGB010000001">
    <property type="protein sequence ID" value="MBB5270121.1"/>
    <property type="molecule type" value="Genomic_DNA"/>
</dbReference>
<feature type="transmembrane region" description="Helical" evidence="5">
    <location>
        <begin position="194"/>
        <end position="215"/>
    </location>
</feature>
<feature type="transmembrane region" description="Helical" evidence="5">
    <location>
        <begin position="56"/>
        <end position="74"/>
    </location>
</feature>
<protein>
    <submittedName>
        <fullName evidence="7">Drug/metabolite transporter (DMT)-like permease</fullName>
    </submittedName>
</protein>
<feature type="transmembrane region" description="Helical" evidence="5">
    <location>
        <begin position="138"/>
        <end position="158"/>
    </location>
</feature>
<dbReference type="InterPro" id="IPR037185">
    <property type="entry name" value="EmrE-like"/>
</dbReference>
<organism evidence="7 8">
    <name type="scientific">Quisquiliibacterium transsilvanicum</name>
    <dbReference type="NCBI Taxonomy" id="1549638"/>
    <lineage>
        <taxon>Bacteria</taxon>
        <taxon>Pseudomonadati</taxon>
        <taxon>Pseudomonadota</taxon>
        <taxon>Betaproteobacteria</taxon>
        <taxon>Burkholderiales</taxon>
        <taxon>Burkholderiaceae</taxon>
        <taxon>Quisquiliibacterium</taxon>
    </lineage>
</organism>
<keyword evidence="8" id="KW-1185">Reference proteome</keyword>